<feature type="transmembrane region" description="Helical" evidence="7">
    <location>
        <begin position="225"/>
        <end position="243"/>
    </location>
</feature>
<feature type="transmembrane region" description="Helical" evidence="7">
    <location>
        <begin position="318"/>
        <end position="340"/>
    </location>
</feature>
<feature type="transmembrane region" description="Helical" evidence="7">
    <location>
        <begin position="91"/>
        <end position="112"/>
    </location>
</feature>
<evidence type="ECO:0000256" key="5">
    <source>
        <dbReference type="ARBA" id="ARBA00022989"/>
    </source>
</evidence>
<feature type="transmembrane region" description="Helical" evidence="7">
    <location>
        <begin position="14"/>
        <end position="33"/>
    </location>
</feature>
<dbReference type="Proteomes" id="UP001321763">
    <property type="component" value="Chromosome"/>
</dbReference>
<evidence type="ECO:0000313" key="8">
    <source>
        <dbReference type="EMBL" id="BDR80521.1"/>
    </source>
</evidence>
<evidence type="ECO:0000256" key="1">
    <source>
        <dbReference type="ARBA" id="ARBA00004651"/>
    </source>
</evidence>
<organism evidence="8 9">
    <name type="scientific">Clostridium tetani</name>
    <dbReference type="NCBI Taxonomy" id="1513"/>
    <lineage>
        <taxon>Bacteria</taxon>
        <taxon>Bacillati</taxon>
        <taxon>Bacillota</taxon>
        <taxon>Clostridia</taxon>
        <taxon>Eubacteriales</taxon>
        <taxon>Clostridiaceae</taxon>
        <taxon>Clostridium</taxon>
    </lineage>
</organism>
<feature type="transmembrane region" description="Helical" evidence="7">
    <location>
        <begin position="45"/>
        <end position="70"/>
    </location>
</feature>
<evidence type="ECO:0000313" key="9">
    <source>
        <dbReference type="Proteomes" id="UP001321763"/>
    </source>
</evidence>
<keyword evidence="5 7" id="KW-1133">Transmembrane helix</keyword>
<reference evidence="8 9" key="1">
    <citation type="submission" date="2022-09" db="EMBL/GenBank/DDBJ databases">
        <title>complete genome sequences of Clostridium tetani str. KHSU-234311-028 isolated from soil.</title>
        <authorList>
            <person name="Sekizuka T."/>
            <person name="Shitada C."/>
            <person name="Takahashi M."/>
            <person name="Kuroda M."/>
        </authorList>
    </citation>
    <scope>NUCLEOTIDE SEQUENCE [LARGE SCALE GENOMIC DNA]</scope>
    <source>
        <strain evidence="8 9">KHSU-234311-028</strain>
    </source>
</reference>
<keyword evidence="6 7" id="KW-0472">Membrane</keyword>
<accession>A0ABC8EBC0</accession>
<keyword evidence="4 7" id="KW-0812">Transmembrane</keyword>
<evidence type="ECO:0008006" key="10">
    <source>
        <dbReference type="Google" id="ProtNLM"/>
    </source>
</evidence>
<evidence type="ECO:0000256" key="3">
    <source>
        <dbReference type="ARBA" id="ARBA00022475"/>
    </source>
</evidence>
<evidence type="ECO:0000256" key="2">
    <source>
        <dbReference type="ARBA" id="ARBA00006386"/>
    </source>
</evidence>
<evidence type="ECO:0000256" key="4">
    <source>
        <dbReference type="ARBA" id="ARBA00022692"/>
    </source>
</evidence>
<evidence type="ECO:0000256" key="6">
    <source>
        <dbReference type="ARBA" id="ARBA00023136"/>
    </source>
</evidence>
<dbReference type="PANTHER" id="PTHR34184">
    <property type="entry name" value="UPF0718 PROTEIN YCGR"/>
    <property type="match status" value="1"/>
</dbReference>
<dbReference type="PANTHER" id="PTHR34184:SF4">
    <property type="entry name" value="UPF0718 PROTEIN YCGR"/>
    <property type="match status" value="1"/>
</dbReference>
<feature type="transmembrane region" description="Helical" evidence="7">
    <location>
        <begin position="124"/>
        <end position="147"/>
    </location>
</feature>
<proteinExistence type="inferred from homology"/>
<dbReference type="EMBL" id="AP026818">
    <property type="protein sequence ID" value="BDR80521.1"/>
    <property type="molecule type" value="Genomic_DNA"/>
</dbReference>
<dbReference type="AlphaFoldDB" id="A0ABC8EBC0"/>
<feature type="transmembrane region" description="Helical" evidence="7">
    <location>
        <begin position="154"/>
        <end position="172"/>
    </location>
</feature>
<comment type="subcellular location">
    <subcellularLocation>
        <location evidence="1">Cell membrane</location>
        <topology evidence="1">Multi-pass membrane protein</topology>
    </subcellularLocation>
</comment>
<name>A0ABC8EBC0_CLOTA</name>
<feature type="transmembrane region" description="Helical" evidence="7">
    <location>
        <begin position="255"/>
        <end position="271"/>
    </location>
</feature>
<dbReference type="RefSeq" id="WP_317724801.1">
    <property type="nucleotide sequence ID" value="NZ_AP026818.1"/>
</dbReference>
<sequence>MFYINTIKFKCKKIIKLIFLFIFSLIICTPIELSSMYHTPFIENFSIIFSSIILESVPFILLASLVSALIQVFVSEEFITKIIPKNKFLSFLGASLMGLIFPVCECAIVPITKKLIKKGVPVEVSFTFMLSVPIVNPIVLMSTYYAFYNKPSIFILRAIFGILIPIIIGLITSNTEEFKIYPIKESIYESYNVCNCGCSNNPNLYINDSKLRIVLEHTIKELFTISKYLILGAFISTLFQLTISKQFILPISENSILSILVMIILAFTLSICSEADAFIASTFLNQFTMGSIVSFLILGPMIDIKNALMLLGTFKKNLVLRLIFYIFSLSYIVGILINILKGLGVI</sequence>
<gene>
    <name evidence="8" type="ORF">K234311028_07670</name>
</gene>
<evidence type="ECO:0000256" key="7">
    <source>
        <dbReference type="SAM" id="Phobius"/>
    </source>
</evidence>
<dbReference type="Pfam" id="PF03773">
    <property type="entry name" value="ArsP_1"/>
    <property type="match status" value="1"/>
</dbReference>
<dbReference type="InterPro" id="IPR005524">
    <property type="entry name" value="DUF318"/>
</dbReference>
<protein>
    <recommendedName>
        <fullName evidence="10">Permease</fullName>
    </recommendedName>
</protein>
<dbReference type="InterPro" id="IPR052923">
    <property type="entry name" value="UPF0718"/>
</dbReference>
<comment type="similarity">
    <text evidence="2">Belongs to the UPF0718 family.</text>
</comment>
<dbReference type="GO" id="GO:0005886">
    <property type="term" value="C:plasma membrane"/>
    <property type="evidence" value="ECO:0007669"/>
    <property type="project" value="UniProtKB-SubCell"/>
</dbReference>
<keyword evidence="3" id="KW-1003">Cell membrane</keyword>